<sequence>MSRHRRGSPAAGPYEPELTPELAGPGERVRLSCDDPAHAWIRDTCAGLPADPGLSFGRTS</sequence>
<evidence type="ECO:0000313" key="3">
    <source>
        <dbReference type="Proteomes" id="UP000579945"/>
    </source>
</evidence>
<dbReference type="GeneID" id="95387611"/>
<feature type="region of interest" description="Disordered" evidence="1">
    <location>
        <begin position="1"/>
        <end position="30"/>
    </location>
</feature>
<organism evidence="2 3">
    <name type="scientific">Nonomuraea dietziae</name>
    <dbReference type="NCBI Taxonomy" id="65515"/>
    <lineage>
        <taxon>Bacteria</taxon>
        <taxon>Bacillati</taxon>
        <taxon>Actinomycetota</taxon>
        <taxon>Actinomycetes</taxon>
        <taxon>Streptosporangiales</taxon>
        <taxon>Streptosporangiaceae</taxon>
        <taxon>Nonomuraea</taxon>
    </lineage>
</organism>
<keyword evidence="3" id="KW-1185">Reference proteome</keyword>
<gene>
    <name evidence="2" type="ORF">FHR33_001020</name>
</gene>
<comment type="caution">
    <text evidence="2">The sequence shown here is derived from an EMBL/GenBank/DDBJ whole genome shotgun (WGS) entry which is preliminary data.</text>
</comment>
<accession>A0A7W5V5D1</accession>
<name>A0A7W5V5D1_9ACTN</name>
<dbReference type="RefSeq" id="WP_183644130.1">
    <property type="nucleotide sequence ID" value="NZ_BAAAXX010000055.1"/>
</dbReference>
<dbReference type="EMBL" id="JACIBV010000001">
    <property type="protein sequence ID" value="MBB3725160.1"/>
    <property type="molecule type" value="Genomic_DNA"/>
</dbReference>
<dbReference type="Proteomes" id="UP000579945">
    <property type="component" value="Unassembled WGS sequence"/>
</dbReference>
<reference evidence="2 3" key="1">
    <citation type="submission" date="2020-08" db="EMBL/GenBank/DDBJ databases">
        <title>Sequencing the genomes of 1000 actinobacteria strains.</title>
        <authorList>
            <person name="Klenk H.-P."/>
        </authorList>
    </citation>
    <scope>NUCLEOTIDE SEQUENCE [LARGE SCALE GENOMIC DNA]</scope>
    <source>
        <strain evidence="2 3">DSM 44320</strain>
    </source>
</reference>
<evidence type="ECO:0000313" key="2">
    <source>
        <dbReference type="EMBL" id="MBB3725160.1"/>
    </source>
</evidence>
<protein>
    <submittedName>
        <fullName evidence="2">Uncharacterized protein</fullName>
    </submittedName>
</protein>
<evidence type="ECO:0000256" key="1">
    <source>
        <dbReference type="SAM" id="MobiDB-lite"/>
    </source>
</evidence>
<proteinExistence type="predicted"/>
<dbReference type="AlphaFoldDB" id="A0A7W5V5D1"/>